<proteinExistence type="predicted"/>
<name>A0ABD3VH00_SINWO</name>
<keyword evidence="3" id="KW-1185">Reference proteome</keyword>
<protein>
    <submittedName>
        <fullName evidence="2">Uncharacterized protein</fullName>
    </submittedName>
</protein>
<comment type="caution">
    <text evidence="2">The sequence shown here is derived from an EMBL/GenBank/DDBJ whole genome shotgun (WGS) entry which is preliminary data.</text>
</comment>
<dbReference type="Proteomes" id="UP001634394">
    <property type="component" value="Unassembled WGS sequence"/>
</dbReference>
<feature type="region of interest" description="Disordered" evidence="1">
    <location>
        <begin position="1"/>
        <end position="50"/>
    </location>
</feature>
<dbReference type="AlphaFoldDB" id="A0ABD3VH00"/>
<feature type="compositionally biased region" description="Polar residues" evidence="1">
    <location>
        <begin position="7"/>
        <end position="44"/>
    </location>
</feature>
<evidence type="ECO:0000313" key="2">
    <source>
        <dbReference type="EMBL" id="KAL3859807.1"/>
    </source>
</evidence>
<reference evidence="2 3" key="1">
    <citation type="submission" date="2024-11" db="EMBL/GenBank/DDBJ databases">
        <title>Chromosome-level genome assembly of the freshwater bivalve Anodonta woodiana.</title>
        <authorList>
            <person name="Chen X."/>
        </authorList>
    </citation>
    <scope>NUCLEOTIDE SEQUENCE [LARGE SCALE GENOMIC DNA]</scope>
    <source>
        <strain evidence="2">MN2024</strain>
        <tissue evidence="2">Gills</tissue>
    </source>
</reference>
<accession>A0ABD3VH00</accession>
<organism evidence="2 3">
    <name type="scientific">Sinanodonta woodiana</name>
    <name type="common">Chinese pond mussel</name>
    <name type="synonym">Anodonta woodiana</name>
    <dbReference type="NCBI Taxonomy" id="1069815"/>
    <lineage>
        <taxon>Eukaryota</taxon>
        <taxon>Metazoa</taxon>
        <taxon>Spiralia</taxon>
        <taxon>Lophotrochozoa</taxon>
        <taxon>Mollusca</taxon>
        <taxon>Bivalvia</taxon>
        <taxon>Autobranchia</taxon>
        <taxon>Heteroconchia</taxon>
        <taxon>Palaeoheterodonta</taxon>
        <taxon>Unionida</taxon>
        <taxon>Unionoidea</taxon>
        <taxon>Unionidae</taxon>
        <taxon>Unioninae</taxon>
        <taxon>Sinanodonta</taxon>
    </lineage>
</organism>
<sequence length="109" mass="12110">MRKRSRQSAPKNGSQQKLEQLHNTMQQLGTTSEIINATPSQTTKSESKSRLYSTPEFAHLTLEAAKLDPLSPIFFNLHNTTFQNDDMDATLTIGVYTNGINTPPTNSSQ</sequence>
<evidence type="ECO:0000313" key="3">
    <source>
        <dbReference type="Proteomes" id="UP001634394"/>
    </source>
</evidence>
<gene>
    <name evidence="2" type="ORF">ACJMK2_010000</name>
</gene>
<dbReference type="EMBL" id="JBJQND010000012">
    <property type="protein sequence ID" value="KAL3859807.1"/>
    <property type="molecule type" value="Genomic_DNA"/>
</dbReference>
<evidence type="ECO:0000256" key="1">
    <source>
        <dbReference type="SAM" id="MobiDB-lite"/>
    </source>
</evidence>